<feature type="domain" description="Integrase zinc-binding" evidence="2">
    <location>
        <begin position="725"/>
        <end position="783"/>
    </location>
</feature>
<dbReference type="Gene3D" id="1.10.340.70">
    <property type="match status" value="1"/>
</dbReference>
<feature type="compositionally biased region" description="Polar residues" evidence="1">
    <location>
        <begin position="188"/>
        <end position="200"/>
    </location>
</feature>
<dbReference type="Gene3D" id="2.40.70.10">
    <property type="entry name" value="Acid Proteases"/>
    <property type="match status" value="1"/>
</dbReference>
<sequence length="945" mass="107195">MEVNRLLGDELTYELQIRNLNITGTCLKKVNLDGENELTVCSKKLEELKLGILNFDFGNRDNDFKRIYSRLLHVSSRLRRIACDNQNQVDLKGDLVSLCAQLIGDLNLAFEGLSTSQVEAQVVGQGAQGCSEHSILDEANPLIPEVSYSRSVGPTVSYDLVDIAASRTQSTSSREQLLSRDVLEENPHTNAESSNPQTYSIDPVDRPSRLQRYEGSRRGSDSHVRFSELSRPVHMVSERLDRQLNSRLPMLDPADDLAAHLENVQFSPIRSGFPTTYEVKTRLPEVSRWNLRFNGRTSVNDFLERVEELRVSRGVTKDQLLRSAPELFTQDALFWYRTGHFASWEDLSSQLKAAFQPYDYEYMLWDEIRRRTQGSQEKIVNFVAAMENLFRKLPKLPSEETRINLIRRNLLPYIQQQLSIHTVPSLTDLVRLSRAIEETEMRVQKFLPPPTNPRNLLEPELGYRRFSAPVAAPVSSSQASVVSQPARPLPISAMTDQPTSTGGCYRHFMSKMFKKRFKRSSLGRTADLAAISEAAESRAILNYILAHAKNDTRPYLRIDIYGREILGLLDSGATRTFLGGLGWESLKEVCSLNTPDTPECVVANGQSCTVIGSISLPMTLNGRTKVLDVLVVPSVSHQLILGMDFWKTMQIIPDIFSNSWSFRDSVEVNTMSTVAINSIETLTDDQRERLIKEIDATVEGAQLFKRTNLQYPDLTEESDAWLSVVPKNKRAEIIREHHDPPTCGHLGVFKTQSRIAAKYYWPKLKQDCSRYISRCTTCLSTKPEQRLLLDISKRLKDAYQRSRQHYNLRKRNDRFHLQQRVWKRSYVISDATKGFTSKLAPKFDGPYTIVKVLSPWSYELADDTGLALRTVEWVTRSIGPYSLLGSSLRGMVYSLGKVSLRKFLEVQAAFAGVFSLGTTPCVYSGHPNIKQIVRKEVKHVPGEEE</sequence>
<evidence type="ECO:0000259" key="2">
    <source>
        <dbReference type="Pfam" id="PF17921"/>
    </source>
</evidence>
<proteinExistence type="predicted"/>
<evidence type="ECO:0000256" key="1">
    <source>
        <dbReference type="SAM" id="MobiDB-lite"/>
    </source>
</evidence>
<name>A0ABQ9ISX3_9CUCU</name>
<keyword evidence="4" id="KW-1185">Reference proteome</keyword>
<dbReference type="InterPro" id="IPR052160">
    <property type="entry name" value="Gypsy_RT_Integrase-like"/>
</dbReference>
<dbReference type="PANTHER" id="PTHR47266">
    <property type="entry name" value="ENDONUCLEASE-RELATED"/>
    <property type="match status" value="1"/>
</dbReference>
<dbReference type="Pfam" id="PF17921">
    <property type="entry name" value="Integrase_H2C2"/>
    <property type="match status" value="1"/>
</dbReference>
<dbReference type="EMBL" id="JAPWTJ010002759">
    <property type="protein sequence ID" value="KAJ8964621.1"/>
    <property type="molecule type" value="Genomic_DNA"/>
</dbReference>
<dbReference type="CDD" id="cd00303">
    <property type="entry name" value="retropepsin_like"/>
    <property type="match status" value="1"/>
</dbReference>
<dbReference type="Proteomes" id="UP001162164">
    <property type="component" value="Unassembled WGS sequence"/>
</dbReference>
<dbReference type="SUPFAM" id="SSF50630">
    <property type="entry name" value="Acid proteases"/>
    <property type="match status" value="1"/>
</dbReference>
<feature type="region of interest" description="Disordered" evidence="1">
    <location>
        <begin position="186"/>
        <end position="207"/>
    </location>
</feature>
<dbReference type="InterPro" id="IPR021109">
    <property type="entry name" value="Peptidase_aspartic_dom_sf"/>
</dbReference>
<organism evidence="3 4">
    <name type="scientific">Molorchus minor</name>
    <dbReference type="NCBI Taxonomy" id="1323400"/>
    <lineage>
        <taxon>Eukaryota</taxon>
        <taxon>Metazoa</taxon>
        <taxon>Ecdysozoa</taxon>
        <taxon>Arthropoda</taxon>
        <taxon>Hexapoda</taxon>
        <taxon>Insecta</taxon>
        <taxon>Pterygota</taxon>
        <taxon>Neoptera</taxon>
        <taxon>Endopterygota</taxon>
        <taxon>Coleoptera</taxon>
        <taxon>Polyphaga</taxon>
        <taxon>Cucujiformia</taxon>
        <taxon>Chrysomeloidea</taxon>
        <taxon>Cerambycidae</taxon>
        <taxon>Lamiinae</taxon>
        <taxon>Monochamini</taxon>
        <taxon>Molorchus</taxon>
    </lineage>
</organism>
<comment type="caution">
    <text evidence="3">The sequence shown here is derived from an EMBL/GenBank/DDBJ whole genome shotgun (WGS) entry which is preliminary data.</text>
</comment>
<gene>
    <name evidence="3" type="ORF">NQ317_003848</name>
</gene>
<evidence type="ECO:0000313" key="4">
    <source>
        <dbReference type="Proteomes" id="UP001162164"/>
    </source>
</evidence>
<protein>
    <recommendedName>
        <fullName evidence="2">Integrase zinc-binding domain-containing protein</fullName>
    </recommendedName>
</protein>
<accession>A0ABQ9ISX3</accession>
<reference evidence="3" key="1">
    <citation type="journal article" date="2023" name="Insect Mol. Biol.">
        <title>Genome sequencing provides insights into the evolution of gene families encoding plant cell wall-degrading enzymes in longhorned beetles.</title>
        <authorList>
            <person name="Shin N.R."/>
            <person name="Okamura Y."/>
            <person name="Kirsch R."/>
            <person name="Pauchet Y."/>
        </authorList>
    </citation>
    <scope>NUCLEOTIDE SEQUENCE</scope>
    <source>
        <strain evidence="3">MMC_N1</strain>
    </source>
</reference>
<evidence type="ECO:0000313" key="3">
    <source>
        <dbReference type="EMBL" id="KAJ8964621.1"/>
    </source>
</evidence>
<dbReference type="InterPro" id="IPR041588">
    <property type="entry name" value="Integrase_H2C2"/>
</dbReference>